<keyword evidence="4 9" id="KW-0547">Nucleotide-binding</keyword>
<proteinExistence type="predicted"/>
<evidence type="ECO:0000256" key="7">
    <source>
        <dbReference type="ARBA" id="ARBA00023062"/>
    </source>
</evidence>
<comment type="pathway">
    <text evidence="1">Amino-acid degradation; L-proline degradation into L-glutamate; L-glutamate from L-proline: step 1/2.</text>
</comment>
<gene>
    <name evidence="11" type="ORF">NQZ67_22050</name>
</gene>
<dbReference type="PANTHER" id="PTHR13914">
    <property type="entry name" value="PROLINE OXIDASE"/>
    <property type="match status" value="1"/>
</dbReference>
<dbReference type="GO" id="GO:0004657">
    <property type="term" value="F:proline dehydrogenase activity"/>
    <property type="evidence" value="ECO:0007669"/>
    <property type="project" value="UniProtKB-EC"/>
</dbReference>
<feature type="binding site" evidence="9">
    <location>
        <position position="170"/>
    </location>
    <ligand>
        <name>FAD</name>
        <dbReference type="ChEBI" id="CHEBI:57692"/>
    </ligand>
</feature>
<dbReference type="GO" id="GO:0010133">
    <property type="term" value="P:L-proline catabolic process to L-glutamate"/>
    <property type="evidence" value="ECO:0007669"/>
    <property type="project" value="InterPro"/>
</dbReference>
<dbReference type="PANTHER" id="PTHR13914:SF0">
    <property type="entry name" value="PROLINE DEHYDROGENASE 1, MITOCHONDRIAL"/>
    <property type="match status" value="1"/>
</dbReference>
<name>A0A9X2SAE5_9BACL</name>
<evidence type="ECO:0000256" key="3">
    <source>
        <dbReference type="ARBA" id="ARBA00022630"/>
    </source>
</evidence>
<dbReference type="Pfam" id="PF01619">
    <property type="entry name" value="Pro_dh"/>
    <property type="match status" value="1"/>
</dbReference>
<evidence type="ECO:0000256" key="9">
    <source>
        <dbReference type="PIRSR" id="PIRSR000196-2"/>
    </source>
</evidence>
<dbReference type="Gene3D" id="3.20.20.220">
    <property type="match status" value="1"/>
</dbReference>
<dbReference type="EC" id="1.5.5.2" evidence="2"/>
<evidence type="ECO:0000256" key="2">
    <source>
        <dbReference type="ARBA" id="ARBA00012695"/>
    </source>
</evidence>
<dbReference type="PIRSF" id="PIRSF000196">
    <property type="entry name" value="Pro_dehydrog"/>
    <property type="match status" value="1"/>
</dbReference>
<keyword evidence="5 9" id="KW-0274">FAD</keyword>
<dbReference type="SUPFAM" id="SSF51730">
    <property type="entry name" value="FAD-linked oxidoreductase"/>
    <property type="match status" value="1"/>
</dbReference>
<protein>
    <recommendedName>
        <fullName evidence="2">proline dehydrogenase</fullName>
        <ecNumber evidence="2">1.5.5.2</ecNumber>
    </recommendedName>
</protein>
<dbReference type="AlphaFoldDB" id="A0A9X2SAE5"/>
<dbReference type="EMBL" id="JANIPJ010000018">
    <property type="protein sequence ID" value="MCR2806569.1"/>
    <property type="molecule type" value="Genomic_DNA"/>
</dbReference>
<evidence type="ECO:0000256" key="1">
    <source>
        <dbReference type="ARBA" id="ARBA00004739"/>
    </source>
</evidence>
<evidence type="ECO:0000256" key="6">
    <source>
        <dbReference type="ARBA" id="ARBA00023002"/>
    </source>
</evidence>
<reference evidence="11" key="1">
    <citation type="submission" date="2022-08" db="EMBL/GenBank/DDBJ databases">
        <title>The genomic sequence of strain Paenibacillus sp. SCIV0701.</title>
        <authorList>
            <person name="Zhao H."/>
        </authorList>
    </citation>
    <scope>NUCLEOTIDE SEQUENCE</scope>
    <source>
        <strain evidence="11">SCIV0701</strain>
    </source>
</reference>
<dbReference type="InterPro" id="IPR008219">
    <property type="entry name" value="PRODH_bac_arc"/>
</dbReference>
<sequence>MKNSAEQQAAAALRIIARDANMKASVRQSAELYQLLWRAAQRFVTGETLPEALESAQHLAAMGYGLSLEPIGENTEELAACRAAVATFSALIEELGRLSLAETVSLDLSHIGLNLGEELARGHLTELAELARQHGVSLMIGMEESAKTEAILGVYKRTAGRYPNVGVTLQAHLHRSPADLTELMQYPGKIRLVKGAYGEKPEVALPRSEELNRRYLDMAERLLENGHPCSIATHDEALLCEIGRIAGERLPGFAEFEMLYGVRPERLNELRLGGNACRIYLPYGPEWYLYLCHRLAEHPNNIFRALTDIVSPTKREEELYHD</sequence>
<evidence type="ECO:0000313" key="11">
    <source>
        <dbReference type="EMBL" id="MCR2806569.1"/>
    </source>
</evidence>
<dbReference type="RefSeq" id="WP_257450153.1">
    <property type="nucleotide sequence ID" value="NZ_JANIPJ010000018.1"/>
</dbReference>
<dbReference type="InterPro" id="IPR015659">
    <property type="entry name" value="Proline_oxidase"/>
</dbReference>
<evidence type="ECO:0000256" key="5">
    <source>
        <dbReference type="ARBA" id="ARBA00022827"/>
    </source>
</evidence>
<evidence type="ECO:0000256" key="4">
    <source>
        <dbReference type="ARBA" id="ARBA00022741"/>
    </source>
</evidence>
<accession>A0A9X2SAE5</accession>
<comment type="catalytic activity">
    <reaction evidence="8">
        <text>L-proline + a quinone = (S)-1-pyrroline-5-carboxylate + a quinol + H(+)</text>
        <dbReference type="Rhea" id="RHEA:23784"/>
        <dbReference type="ChEBI" id="CHEBI:15378"/>
        <dbReference type="ChEBI" id="CHEBI:17388"/>
        <dbReference type="ChEBI" id="CHEBI:24646"/>
        <dbReference type="ChEBI" id="CHEBI:60039"/>
        <dbReference type="ChEBI" id="CHEBI:132124"/>
        <dbReference type="EC" id="1.5.5.2"/>
    </reaction>
</comment>
<comment type="caution">
    <text evidence="11">The sequence shown here is derived from an EMBL/GenBank/DDBJ whole genome shotgun (WGS) entry which is preliminary data.</text>
</comment>
<evidence type="ECO:0000259" key="10">
    <source>
        <dbReference type="Pfam" id="PF01619"/>
    </source>
</evidence>
<dbReference type="Proteomes" id="UP001141950">
    <property type="component" value="Unassembled WGS sequence"/>
</dbReference>
<keyword evidence="6" id="KW-0560">Oxidoreductase</keyword>
<dbReference type="InterPro" id="IPR002872">
    <property type="entry name" value="Proline_DH_dom"/>
</dbReference>
<dbReference type="GO" id="GO:0000166">
    <property type="term" value="F:nucleotide binding"/>
    <property type="evidence" value="ECO:0007669"/>
    <property type="project" value="UniProtKB-KW"/>
</dbReference>
<keyword evidence="3" id="KW-0285">Flavoprotein</keyword>
<feature type="domain" description="Proline dehydrogenase" evidence="10">
    <location>
        <begin position="53"/>
        <end position="297"/>
    </location>
</feature>
<feature type="binding site" evidence="9">
    <location>
        <position position="142"/>
    </location>
    <ligand>
        <name>FAD</name>
        <dbReference type="ChEBI" id="CHEBI:57692"/>
    </ligand>
</feature>
<keyword evidence="7" id="KW-0642">Proline metabolism</keyword>
<evidence type="ECO:0000256" key="8">
    <source>
        <dbReference type="ARBA" id="ARBA00048779"/>
    </source>
</evidence>
<keyword evidence="12" id="KW-1185">Reference proteome</keyword>
<feature type="binding site" evidence="9">
    <location>
        <begin position="233"/>
        <end position="234"/>
    </location>
    <ligand>
        <name>FAD</name>
        <dbReference type="ChEBI" id="CHEBI:57692"/>
    </ligand>
</feature>
<comment type="cofactor">
    <cofactor evidence="9">
        <name>FAD</name>
        <dbReference type="ChEBI" id="CHEBI:57692"/>
    </cofactor>
    <text evidence="9">Binds 1 FAD per subunit.</text>
</comment>
<evidence type="ECO:0000313" key="12">
    <source>
        <dbReference type="Proteomes" id="UP001141950"/>
    </source>
</evidence>
<feature type="binding site" evidence="9">
    <location>
        <begin position="194"/>
        <end position="196"/>
    </location>
    <ligand>
        <name>FAD</name>
        <dbReference type="ChEBI" id="CHEBI:57692"/>
    </ligand>
</feature>
<organism evidence="11 12">
    <name type="scientific">Paenibacillus soyae</name>
    <dbReference type="NCBI Taxonomy" id="2969249"/>
    <lineage>
        <taxon>Bacteria</taxon>
        <taxon>Bacillati</taxon>
        <taxon>Bacillota</taxon>
        <taxon>Bacilli</taxon>
        <taxon>Bacillales</taxon>
        <taxon>Paenibacillaceae</taxon>
        <taxon>Paenibacillus</taxon>
    </lineage>
</organism>
<dbReference type="InterPro" id="IPR029041">
    <property type="entry name" value="FAD-linked_oxidoreductase-like"/>
</dbReference>